<evidence type="ECO:0000313" key="2">
    <source>
        <dbReference type="EMBL" id="MUG72209.1"/>
    </source>
</evidence>
<dbReference type="EMBL" id="WNZX01000013">
    <property type="protein sequence ID" value="MUG72209.1"/>
    <property type="molecule type" value="Genomic_DNA"/>
</dbReference>
<organism evidence="2 3">
    <name type="scientific">Paenibacillus validus</name>
    <dbReference type="NCBI Taxonomy" id="44253"/>
    <lineage>
        <taxon>Bacteria</taxon>
        <taxon>Bacillati</taxon>
        <taxon>Bacillota</taxon>
        <taxon>Bacilli</taxon>
        <taxon>Bacillales</taxon>
        <taxon>Paenibacillaceae</taxon>
        <taxon>Paenibacillus</taxon>
    </lineage>
</organism>
<keyword evidence="3" id="KW-1185">Reference proteome</keyword>
<dbReference type="PRINTS" id="PR00412">
    <property type="entry name" value="EPOXHYDRLASE"/>
</dbReference>
<name>A0A7X2ZC35_9BACL</name>
<dbReference type="AlphaFoldDB" id="A0A7X2ZC35"/>
<evidence type="ECO:0000259" key="1">
    <source>
        <dbReference type="Pfam" id="PF12697"/>
    </source>
</evidence>
<dbReference type="SUPFAM" id="SSF53474">
    <property type="entry name" value="alpha/beta-Hydrolases"/>
    <property type="match status" value="1"/>
</dbReference>
<dbReference type="InterPro" id="IPR000073">
    <property type="entry name" value="AB_hydrolase_1"/>
</dbReference>
<dbReference type="InterPro" id="IPR000639">
    <property type="entry name" value="Epox_hydrolase-like"/>
</dbReference>
<dbReference type="Gene3D" id="3.40.50.1820">
    <property type="entry name" value="alpha/beta hydrolase"/>
    <property type="match status" value="1"/>
</dbReference>
<dbReference type="Proteomes" id="UP000450917">
    <property type="component" value="Unassembled WGS sequence"/>
</dbReference>
<sequence>MEVITLSTYVLVHGAWHGAWCWEKIVPLLEQKGHTVHAIDLPGHGSDQTPVSQISLKSYTDKICSVIDEADEPVILVGHSMGGMAITQSAEYRPEQIKALVYVTAFLIRDGESMVDVIQTDAGALVASNMIVSSDGSYATVNEAKIKEIFYGCSEHADAERAKSLLNAQALEVLATKLSLTDERFGQVPRYYIECLRDQAITNWCQKNMYAATPCESVYTLDTDHSPFYSTPQELATILLEIEQINQVADDLVS</sequence>
<proteinExistence type="predicted"/>
<protein>
    <submittedName>
        <fullName evidence="2">Alpha/beta fold hydrolase</fullName>
    </submittedName>
</protein>
<dbReference type="InterPro" id="IPR045889">
    <property type="entry name" value="MES/HNL"/>
</dbReference>
<keyword evidence="2" id="KW-0378">Hydrolase</keyword>
<accession>A0A7X2ZC35</accession>
<gene>
    <name evidence="2" type="ORF">GNP93_16180</name>
</gene>
<dbReference type="GO" id="GO:0080032">
    <property type="term" value="F:methyl jasmonate esterase activity"/>
    <property type="evidence" value="ECO:0007669"/>
    <property type="project" value="TreeGrafter"/>
</dbReference>
<dbReference type="PANTHER" id="PTHR10992:SF1086">
    <property type="entry name" value="AB HYDROLASE-1 DOMAIN-CONTAINING PROTEIN"/>
    <property type="match status" value="1"/>
</dbReference>
<comment type="caution">
    <text evidence="2">The sequence shown here is derived from an EMBL/GenBank/DDBJ whole genome shotgun (WGS) entry which is preliminary data.</text>
</comment>
<dbReference type="PANTHER" id="PTHR10992">
    <property type="entry name" value="METHYLESTERASE FAMILY MEMBER"/>
    <property type="match status" value="1"/>
</dbReference>
<dbReference type="GO" id="GO:0080030">
    <property type="term" value="F:methyl indole-3-acetate esterase activity"/>
    <property type="evidence" value="ECO:0007669"/>
    <property type="project" value="TreeGrafter"/>
</dbReference>
<evidence type="ECO:0000313" key="3">
    <source>
        <dbReference type="Proteomes" id="UP000450917"/>
    </source>
</evidence>
<reference evidence="2 3" key="1">
    <citation type="submission" date="2019-11" db="EMBL/GenBank/DDBJ databases">
        <title>Draft genome sequences of five Paenibacillus species of dairy origin.</title>
        <authorList>
            <person name="Olajide A.M."/>
            <person name="Chen S."/>
            <person name="Lapointe G."/>
        </authorList>
    </citation>
    <scope>NUCLEOTIDE SEQUENCE [LARGE SCALE GENOMIC DNA]</scope>
    <source>
        <strain evidence="2 3">2CS3</strain>
    </source>
</reference>
<dbReference type="Pfam" id="PF12697">
    <property type="entry name" value="Abhydrolase_6"/>
    <property type="match status" value="1"/>
</dbReference>
<dbReference type="InterPro" id="IPR029058">
    <property type="entry name" value="AB_hydrolase_fold"/>
</dbReference>
<feature type="domain" description="AB hydrolase-1" evidence="1">
    <location>
        <begin position="10"/>
        <end position="236"/>
    </location>
</feature>